<feature type="chain" id="PRO_5039017630" description="Predicted membrane protein YciQ-like C-terminal domain-containing protein" evidence="2">
    <location>
        <begin position="23"/>
        <end position="621"/>
    </location>
</feature>
<keyword evidence="1" id="KW-0812">Transmembrane</keyword>
<proteinExistence type="predicted"/>
<evidence type="ECO:0000313" key="4">
    <source>
        <dbReference type="EMBL" id="MBB4702000.1"/>
    </source>
</evidence>
<keyword evidence="1" id="KW-1133">Transmembrane helix</keyword>
<dbReference type="Pfam" id="PF20990">
    <property type="entry name" value="DUF2207_C"/>
    <property type="match status" value="1"/>
</dbReference>
<evidence type="ECO:0000313" key="5">
    <source>
        <dbReference type="Proteomes" id="UP000542210"/>
    </source>
</evidence>
<feature type="transmembrane region" description="Helical" evidence="1">
    <location>
        <begin position="337"/>
        <end position="358"/>
    </location>
</feature>
<keyword evidence="5" id="KW-1185">Reference proteome</keyword>
<dbReference type="InterPro" id="IPR048389">
    <property type="entry name" value="YciQ-like_C"/>
</dbReference>
<reference evidence="4 5" key="1">
    <citation type="submission" date="2020-08" db="EMBL/GenBank/DDBJ databases">
        <title>Sequencing the genomes of 1000 actinobacteria strains.</title>
        <authorList>
            <person name="Klenk H.-P."/>
        </authorList>
    </citation>
    <scope>NUCLEOTIDE SEQUENCE [LARGE SCALE GENOMIC DNA]</scope>
    <source>
        <strain evidence="4 5">DSM 45784</strain>
    </source>
</reference>
<dbReference type="EMBL" id="JACHND010000001">
    <property type="protein sequence ID" value="MBB4702000.1"/>
    <property type="molecule type" value="Genomic_DNA"/>
</dbReference>
<evidence type="ECO:0000259" key="3">
    <source>
        <dbReference type="Pfam" id="PF20990"/>
    </source>
</evidence>
<feature type="domain" description="Predicted membrane protein YciQ-like C-terminal" evidence="3">
    <location>
        <begin position="43"/>
        <end position="263"/>
    </location>
</feature>
<keyword evidence="1" id="KW-0472">Membrane</keyword>
<protein>
    <recommendedName>
        <fullName evidence="3">Predicted membrane protein YciQ-like C-terminal domain-containing protein</fullName>
    </recommendedName>
</protein>
<evidence type="ECO:0000256" key="1">
    <source>
        <dbReference type="SAM" id="Phobius"/>
    </source>
</evidence>
<organism evidence="4 5">
    <name type="scientific">Sphaerisporangium siamense</name>
    <dbReference type="NCBI Taxonomy" id="795645"/>
    <lineage>
        <taxon>Bacteria</taxon>
        <taxon>Bacillati</taxon>
        <taxon>Actinomycetota</taxon>
        <taxon>Actinomycetes</taxon>
        <taxon>Streptosporangiales</taxon>
        <taxon>Streptosporangiaceae</taxon>
        <taxon>Sphaerisporangium</taxon>
    </lineage>
</organism>
<sequence length="621" mass="65166">MVFFVAAAAAAGLWLLLLAATAAVTRSPSVVPGPATAELREESPALVDLLTGGWRLGDEAAAATLLDLAARGAVQIEEIGPELSLVRPRAPRTPLRPYEKLVHDHVRSLAADGVVATGALAEGSRDLGRWWKSFRKKVIAEAREKGLSRPRWTRVQVAALTAAAAVPAAALGVAVSVTSGSSSDRDGGVGAAVLGFGVLVTLMGRLNGERGTAEGARVAGYWMGVREHLAAGEGFAERPAAAVTIWGRHLAYAAALGLAGRAVASLPIGRPADDRRAWSDYGGMWHAVTVTYPRRFLWGRPPGTIVFSALAAAFFCGFWTWLLGVVGSAVLDWPRSLNLPVAVLAAALTAGVPIYRVLADLAAKEEAEGQIVRLRRFRVGGDDRPRYAYRLALDDGRVREVKAYGITEELWSPLAEGDLVRARVGRRTGWVEAVEVLAGSRHRGAASYDDTGEHLLEAPENLGEVRVFGRAPGPVARRDEEEPGGPSSLVTPADLRRALGVPFGPARAWTGGTPMPPSLAVRSCRYEATGGTPVTVDVHTAAGPRAVFLIALGGLLAREQGRPIPGMGGRAMLYPGVVAARTSQGAFAVHVRSPEGPPPPGALIGLARAVVARAEGRSPVA</sequence>
<feature type="signal peptide" evidence="2">
    <location>
        <begin position="1"/>
        <end position="22"/>
    </location>
</feature>
<evidence type="ECO:0000256" key="2">
    <source>
        <dbReference type="SAM" id="SignalP"/>
    </source>
</evidence>
<dbReference type="RefSeq" id="WP_184881452.1">
    <property type="nucleotide sequence ID" value="NZ_BOOV01000007.1"/>
</dbReference>
<gene>
    <name evidence="4" type="ORF">BJ982_003544</name>
</gene>
<name>A0A7W7D822_9ACTN</name>
<feature type="transmembrane region" description="Helical" evidence="1">
    <location>
        <begin position="304"/>
        <end position="331"/>
    </location>
</feature>
<comment type="caution">
    <text evidence="4">The sequence shown here is derived from an EMBL/GenBank/DDBJ whole genome shotgun (WGS) entry which is preliminary data.</text>
</comment>
<dbReference type="Proteomes" id="UP000542210">
    <property type="component" value="Unassembled WGS sequence"/>
</dbReference>
<accession>A0A7W7D822</accession>
<keyword evidence="2" id="KW-0732">Signal</keyword>
<dbReference type="AlphaFoldDB" id="A0A7W7D822"/>